<dbReference type="OrthoDB" id="9809977at2"/>
<organism evidence="2 3">
    <name type="scientific">Pedobacter hiemivivus</name>
    <dbReference type="NCBI Taxonomy" id="2530454"/>
    <lineage>
        <taxon>Bacteria</taxon>
        <taxon>Pseudomonadati</taxon>
        <taxon>Bacteroidota</taxon>
        <taxon>Sphingobacteriia</taxon>
        <taxon>Sphingobacteriales</taxon>
        <taxon>Sphingobacteriaceae</taxon>
        <taxon>Pedobacter</taxon>
    </lineage>
</organism>
<keyword evidence="1" id="KW-1133">Transmembrane helix</keyword>
<dbReference type="Proteomes" id="UP000291117">
    <property type="component" value="Unassembled WGS sequence"/>
</dbReference>
<dbReference type="AlphaFoldDB" id="A0A4R0NIR2"/>
<sequence>MKKKQIKAKQPFLIIGATITWFAVALQLYLIILNRVESVSETIIRFFSFYTILTNILVALCLTVLLLKPNSRWGIFFSRPSVLTATTINITVVGLLYNLILRQMWSPEGSQRVADELLHVVIPLLFILYWYLFAPKSGLGWKNAFPWLLYPLVYAIFVLFRGALSGFYPYPFIDVNTLGYNKVLLNCIGLFIGFFLLSQLFIAITKAISRRNTNT</sequence>
<keyword evidence="3" id="KW-1185">Reference proteome</keyword>
<dbReference type="InterPro" id="IPR049713">
    <property type="entry name" value="Pr6Pr-like"/>
</dbReference>
<accession>A0A4R0NIR2</accession>
<evidence type="ECO:0000313" key="2">
    <source>
        <dbReference type="EMBL" id="TCC99183.1"/>
    </source>
</evidence>
<evidence type="ECO:0008006" key="4">
    <source>
        <dbReference type="Google" id="ProtNLM"/>
    </source>
</evidence>
<protein>
    <recommendedName>
        <fullName evidence="4">Pr6Pr family membrane protein</fullName>
    </recommendedName>
</protein>
<feature type="transmembrane region" description="Helical" evidence="1">
    <location>
        <begin position="117"/>
        <end position="133"/>
    </location>
</feature>
<dbReference type="RefSeq" id="WP_131606141.1">
    <property type="nucleotide sequence ID" value="NZ_SJSM01000001.1"/>
</dbReference>
<feature type="transmembrane region" description="Helical" evidence="1">
    <location>
        <begin position="79"/>
        <end position="97"/>
    </location>
</feature>
<dbReference type="NCBIfam" id="NF038065">
    <property type="entry name" value="Pr6Pr"/>
    <property type="match status" value="1"/>
</dbReference>
<feature type="transmembrane region" description="Helical" evidence="1">
    <location>
        <begin position="44"/>
        <end position="67"/>
    </location>
</feature>
<evidence type="ECO:0000313" key="3">
    <source>
        <dbReference type="Proteomes" id="UP000291117"/>
    </source>
</evidence>
<name>A0A4R0NIR2_9SPHI</name>
<proteinExistence type="predicted"/>
<comment type="caution">
    <text evidence="2">The sequence shown here is derived from an EMBL/GenBank/DDBJ whole genome shotgun (WGS) entry which is preliminary data.</text>
</comment>
<dbReference type="EMBL" id="SJSM01000001">
    <property type="protein sequence ID" value="TCC99183.1"/>
    <property type="molecule type" value="Genomic_DNA"/>
</dbReference>
<feature type="transmembrane region" description="Helical" evidence="1">
    <location>
        <begin position="145"/>
        <end position="163"/>
    </location>
</feature>
<feature type="transmembrane region" description="Helical" evidence="1">
    <location>
        <begin position="12"/>
        <end position="32"/>
    </location>
</feature>
<gene>
    <name evidence="2" type="ORF">EZ444_00430</name>
</gene>
<keyword evidence="1" id="KW-0472">Membrane</keyword>
<evidence type="ECO:0000256" key="1">
    <source>
        <dbReference type="SAM" id="Phobius"/>
    </source>
</evidence>
<keyword evidence="1" id="KW-0812">Transmembrane</keyword>
<reference evidence="2 3" key="1">
    <citation type="submission" date="2019-02" db="EMBL/GenBank/DDBJ databases">
        <title>Pedobacter sp. RP-3-8 sp. nov., isolated from Arctic soil.</title>
        <authorList>
            <person name="Dahal R.H."/>
        </authorList>
    </citation>
    <scope>NUCLEOTIDE SEQUENCE [LARGE SCALE GENOMIC DNA]</scope>
    <source>
        <strain evidence="2 3">RP-3-8</strain>
    </source>
</reference>
<feature type="transmembrane region" description="Helical" evidence="1">
    <location>
        <begin position="183"/>
        <end position="204"/>
    </location>
</feature>